<evidence type="ECO:0000256" key="2">
    <source>
        <dbReference type="ARBA" id="ARBA00023125"/>
    </source>
</evidence>
<organism evidence="6 7">
    <name type="scientific">Pendulispora brunnea</name>
    <dbReference type="NCBI Taxonomy" id="2905690"/>
    <lineage>
        <taxon>Bacteria</taxon>
        <taxon>Pseudomonadati</taxon>
        <taxon>Myxococcota</taxon>
        <taxon>Myxococcia</taxon>
        <taxon>Myxococcales</taxon>
        <taxon>Sorangiineae</taxon>
        <taxon>Pendulisporaceae</taxon>
        <taxon>Pendulispora</taxon>
    </lineage>
</organism>
<feature type="domain" description="HTH araC/xylS-type" evidence="5">
    <location>
        <begin position="93"/>
        <end position="191"/>
    </location>
</feature>
<dbReference type="RefSeq" id="WP_394846593.1">
    <property type="nucleotide sequence ID" value="NZ_CP089982.1"/>
</dbReference>
<keyword evidence="3" id="KW-0804">Transcription</keyword>
<accession>A0ABZ2KBH8</accession>
<dbReference type="EMBL" id="CP089982">
    <property type="protein sequence ID" value="WXA95981.1"/>
    <property type="molecule type" value="Genomic_DNA"/>
</dbReference>
<evidence type="ECO:0000313" key="7">
    <source>
        <dbReference type="Proteomes" id="UP001379533"/>
    </source>
</evidence>
<dbReference type="InterPro" id="IPR009057">
    <property type="entry name" value="Homeodomain-like_sf"/>
</dbReference>
<dbReference type="Gene3D" id="1.10.10.60">
    <property type="entry name" value="Homeodomain-like"/>
    <property type="match status" value="1"/>
</dbReference>
<gene>
    <name evidence="6" type="ORF">LZC95_03900</name>
</gene>
<feature type="region of interest" description="Disordered" evidence="4">
    <location>
        <begin position="53"/>
        <end position="74"/>
    </location>
</feature>
<evidence type="ECO:0000313" key="6">
    <source>
        <dbReference type="EMBL" id="WXA95981.1"/>
    </source>
</evidence>
<dbReference type="PROSITE" id="PS01124">
    <property type="entry name" value="HTH_ARAC_FAMILY_2"/>
    <property type="match status" value="1"/>
</dbReference>
<keyword evidence="1" id="KW-0805">Transcription regulation</keyword>
<sequence>MTSELHSQLVERMVVTLRAAFPDLTFEIDDGTREGDGIAIRWIPAESLPQDLEAGVPSSLSPTESSEVVPLSTERPSGSYLLDEPLSSEDLLSPLRSYLRGVFASGTPEMKHAARRLGMSTRTLQRRLHRVGTSFTQEVDDTRRELACQLVLEADCPLREIAMRLGFVDVGSFFRAFRRWTQTSPRQYRLRAASEAVAS</sequence>
<evidence type="ECO:0000256" key="4">
    <source>
        <dbReference type="SAM" id="MobiDB-lite"/>
    </source>
</evidence>
<dbReference type="Proteomes" id="UP001379533">
    <property type="component" value="Chromosome"/>
</dbReference>
<dbReference type="Pfam" id="PF12833">
    <property type="entry name" value="HTH_18"/>
    <property type="match status" value="1"/>
</dbReference>
<keyword evidence="7" id="KW-1185">Reference proteome</keyword>
<dbReference type="SUPFAM" id="SSF46689">
    <property type="entry name" value="Homeodomain-like"/>
    <property type="match status" value="1"/>
</dbReference>
<evidence type="ECO:0000256" key="1">
    <source>
        <dbReference type="ARBA" id="ARBA00023015"/>
    </source>
</evidence>
<dbReference type="SMART" id="SM00342">
    <property type="entry name" value="HTH_ARAC"/>
    <property type="match status" value="1"/>
</dbReference>
<dbReference type="PANTHER" id="PTHR47894">
    <property type="entry name" value="HTH-TYPE TRANSCRIPTIONAL REGULATOR GADX"/>
    <property type="match status" value="1"/>
</dbReference>
<reference evidence="6 7" key="1">
    <citation type="submission" date="2021-12" db="EMBL/GenBank/DDBJ databases">
        <title>Discovery of the Pendulisporaceae a myxobacterial family with distinct sporulation behavior and unique specialized metabolism.</title>
        <authorList>
            <person name="Garcia R."/>
            <person name="Popoff A."/>
            <person name="Bader C.D."/>
            <person name="Loehr J."/>
            <person name="Walesch S."/>
            <person name="Walt C."/>
            <person name="Boldt J."/>
            <person name="Bunk B."/>
            <person name="Haeckl F.J.F.P.J."/>
            <person name="Gunesch A.P."/>
            <person name="Birkelbach J."/>
            <person name="Nuebel U."/>
            <person name="Pietschmann T."/>
            <person name="Bach T."/>
            <person name="Mueller R."/>
        </authorList>
    </citation>
    <scope>NUCLEOTIDE SEQUENCE [LARGE SCALE GENOMIC DNA]</scope>
    <source>
        <strain evidence="6 7">MSr12523</strain>
    </source>
</reference>
<dbReference type="InterPro" id="IPR018060">
    <property type="entry name" value="HTH_AraC"/>
</dbReference>
<proteinExistence type="predicted"/>
<keyword evidence="2" id="KW-0238">DNA-binding</keyword>
<protein>
    <submittedName>
        <fullName evidence="6">Helix-turn-helix domain-containing protein</fullName>
    </submittedName>
</protein>
<dbReference type="PANTHER" id="PTHR47894:SF1">
    <property type="entry name" value="HTH-TYPE TRANSCRIPTIONAL REGULATOR VQSM"/>
    <property type="match status" value="1"/>
</dbReference>
<evidence type="ECO:0000256" key="3">
    <source>
        <dbReference type="ARBA" id="ARBA00023163"/>
    </source>
</evidence>
<name>A0ABZ2KBH8_9BACT</name>
<evidence type="ECO:0000259" key="5">
    <source>
        <dbReference type="PROSITE" id="PS01124"/>
    </source>
</evidence>